<dbReference type="SMART" id="SM00185">
    <property type="entry name" value="ARM"/>
    <property type="match status" value="4"/>
</dbReference>
<evidence type="ECO:0000256" key="3">
    <source>
        <dbReference type="SAM" id="SignalP"/>
    </source>
</evidence>
<comment type="function">
    <text evidence="1">Catalyzes the hydroxylation of the N(6)-(4-aminobutyl)-L-lysine intermediate produced by deoxyhypusine synthase/DHPS on a critical lysine of the eukaryotic translation initiation factor 5A/eIF-5A. This is the second step of the post-translational modification of that lysine into an unusual amino acid residue named hypusine. Hypusination is unique to mature eIF-5A factor and is essential for its function.</text>
</comment>
<dbReference type="RefSeq" id="WP_012828776.1">
    <property type="nucleotide sequence ID" value="NC_013440.1"/>
</dbReference>
<dbReference type="eggNOG" id="COG1413">
    <property type="taxonomic scope" value="Bacteria"/>
</dbReference>
<evidence type="ECO:0000256" key="2">
    <source>
        <dbReference type="SAM" id="MobiDB-lite"/>
    </source>
</evidence>
<name>D0LXD5_HALO1</name>
<dbReference type="PANTHER" id="PTHR12697">
    <property type="entry name" value="PBS LYASE HEAT-LIKE PROTEIN"/>
    <property type="match status" value="1"/>
</dbReference>
<accession>D0LXD5</accession>
<dbReference type="AlphaFoldDB" id="D0LXD5"/>
<dbReference type="HOGENOM" id="CLU_325933_0_0_7"/>
<dbReference type="SMART" id="SM00567">
    <property type="entry name" value="EZ_HEAT"/>
    <property type="match status" value="16"/>
</dbReference>
<dbReference type="EMBL" id="CP001804">
    <property type="protein sequence ID" value="ACY16177.1"/>
    <property type="molecule type" value="Genomic_DNA"/>
</dbReference>
<dbReference type="Pfam" id="PF13646">
    <property type="entry name" value="HEAT_2"/>
    <property type="match status" value="5"/>
</dbReference>
<dbReference type="Proteomes" id="UP000001880">
    <property type="component" value="Chromosome"/>
</dbReference>
<keyword evidence="3" id="KW-0732">Signal</keyword>
<keyword evidence="5" id="KW-1185">Reference proteome</keyword>
<protein>
    <submittedName>
        <fullName evidence="4">HEAT domain containing protein</fullName>
    </submittedName>
</protein>
<feature type="signal peptide" evidence="3">
    <location>
        <begin position="1"/>
        <end position="35"/>
    </location>
</feature>
<dbReference type="PANTHER" id="PTHR12697:SF38">
    <property type="entry name" value="PBS LYASE HEAT DOMAIN PROTEIN REPEAT-CONTAINING PROTEIN"/>
    <property type="match status" value="1"/>
</dbReference>
<dbReference type="InterPro" id="IPR004155">
    <property type="entry name" value="PBS_lyase_HEAT"/>
</dbReference>
<dbReference type="SUPFAM" id="SSF48371">
    <property type="entry name" value="ARM repeat"/>
    <property type="match status" value="2"/>
</dbReference>
<dbReference type="InterPro" id="IPR021133">
    <property type="entry name" value="HEAT_type_2"/>
</dbReference>
<dbReference type="InterPro" id="IPR006311">
    <property type="entry name" value="TAT_signal"/>
</dbReference>
<dbReference type="STRING" id="502025.Hoch_3676"/>
<organism evidence="4 5">
    <name type="scientific">Haliangium ochraceum (strain DSM 14365 / JCM 11303 / SMP-2)</name>
    <dbReference type="NCBI Taxonomy" id="502025"/>
    <lineage>
        <taxon>Bacteria</taxon>
        <taxon>Pseudomonadati</taxon>
        <taxon>Myxococcota</taxon>
        <taxon>Polyangia</taxon>
        <taxon>Haliangiales</taxon>
        <taxon>Kofleriaceae</taxon>
        <taxon>Haliangium</taxon>
    </lineage>
</organism>
<dbReference type="OrthoDB" id="3661251at2"/>
<dbReference type="PROSITE" id="PS50176">
    <property type="entry name" value="ARM_REPEAT"/>
    <property type="match status" value="1"/>
</dbReference>
<evidence type="ECO:0000256" key="1">
    <source>
        <dbReference type="ARBA" id="ARBA00045876"/>
    </source>
</evidence>
<feature type="chain" id="PRO_5003010667" evidence="3">
    <location>
        <begin position="36"/>
        <end position="886"/>
    </location>
</feature>
<dbReference type="InterPro" id="IPR016024">
    <property type="entry name" value="ARM-type_fold"/>
</dbReference>
<proteinExistence type="predicted"/>
<dbReference type="InterPro" id="IPR000225">
    <property type="entry name" value="Armadillo"/>
</dbReference>
<reference evidence="4 5" key="1">
    <citation type="journal article" date="2010" name="Stand. Genomic Sci.">
        <title>Complete genome sequence of Haliangium ochraceum type strain (SMP-2).</title>
        <authorList>
            <consortium name="US DOE Joint Genome Institute (JGI-PGF)"/>
            <person name="Ivanova N."/>
            <person name="Daum C."/>
            <person name="Lang E."/>
            <person name="Abt B."/>
            <person name="Kopitz M."/>
            <person name="Saunders E."/>
            <person name="Lapidus A."/>
            <person name="Lucas S."/>
            <person name="Glavina Del Rio T."/>
            <person name="Nolan M."/>
            <person name="Tice H."/>
            <person name="Copeland A."/>
            <person name="Cheng J.F."/>
            <person name="Chen F."/>
            <person name="Bruce D."/>
            <person name="Goodwin L."/>
            <person name="Pitluck S."/>
            <person name="Mavromatis K."/>
            <person name="Pati A."/>
            <person name="Mikhailova N."/>
            <person name="Chen A."/>
            <person name="Palaniappan K."/>
            <person name="Land M."/>
            <person name="Hauser L."/>
            <person name="Chang Y.J."/>
            <person name="Jeffries C.D."/>
            <person name="Detter J.C."/>
            <person name="Brettin T."/>
            <person name="Rohde M."/>
            <person name="Goker M."/>
            <person name="Bristow J."/>
            <person name="Markowitz V."/>
            <person name="Eisen J.A."/>
            <person name="Hugenholtz P."/>
            <person name="Kyrpides N.C."/>
            <person name="Klenk H.P."/>
        </authorList>
    </citation>
    <scope>NUCLEOTIDE SEQUENCE [LARGE SCALE GENOMIC DNA]</scope>
    <source>
        <strain evidence="5">DSM 14365 / CIP 107738 / JCM 11303 / AJ 13395 / SMP-2</strain>
    </source>
</reference>
<gene>
    <name evidence="4" type="ordered locus">Hoch_3676</name>
</gene>
<dbReference type="KEGG" id="hoh:Hoch_3676"/>
<dbReference type="GO" id="GO:0016491">
    <property type="term" value="F:oxidoreductase activity"/>
    <property type="evidence" value="ECO:0007669"/>
    <property type="project" value="TreeGrafter"/>
</dbReference>
<dbReference type="InterPro" id="IPR011989">
    <property type="entry name" value="ARM-like"/>
</dbReference>
<evidence type="ECO:0000313" key="5">
    <source>
        <dbReference type="Proteomes" id="UP000001880"/>
    </source>
</evidence>
<dbReference type="PROSITE" id="PS51318">
    <property type="entry name" value="TAT"/>
    <property type="match status" value="1"/>
</dbReference>
<feature type="region of interest" description="Disordered" evidence="2">
    <location>
        <begin position="296"/>
        <end position="318"/>
    </location>
</feature>
<dbReference type="Gene3D" id="1.25.10.10">
    <property type="entry name" value="Leucine-rich Repeat Variant"/>
    <property type="match status" value="6"/>
</dbReference>
<sequence>MRNQTARRRAGIGGSLAFALATALAALPAPCPAQASEFDFAWVGKIELEAEGLSSPEHKERRKAVAALATYDITLTKPHLLRALGDSDRGVRHEAGRVLARHGLAEITPAIVSWLEQSDSEVKKDAVEILGLLGNERAVSALVRTLGDVDEQVRKKTIEALGEVGNPQVVVPLIGRLDDDRFEVRRAAVETLEKLGDARAVIPLVGAFDDTSNAVRAAAVRAVGRLGDPAATPALLRLLGDQDDDIRRAAVAALGNLGASEAIETLIAELERHPAGVYRAEIAHALGKIAARVRRGQRERGDAAPGPEAAREAARERGDEAAERAVQALVRGLAEPALRGAAREGLRAAGAIAVPALLAHLAGELPGDPATAVEILGEIGEAAAVPALVAELERARISRLLVLDALRATRDPRALRPILGLLSSDDTTLRLRAMEALRPIVADKRAADILVELLDDGHLEIRILAAEYLGIMRSRGAAPALQARIAPEHDPRLRLAALDALAELGEPSAQPAFLAVLASGPGFLHASAANGLIYLATAAPEGGARSSRAAPDAAPRSASGAAVDVAAVRALAGDERSAGRAQAVRALGGVLRGRGDDAARELLLRLSRERDVGVALAAIEALGAMGDREAAPGLRGLLRADLHRRRAAASALGDLGDTSARDALHEALGAGDDRLSGAAALALSKLPATASTIAALERASQRRGWAAVINASAALARLAPADRAETLLTLAYHRDRLVRVNAALGLGRLRAPQALEPLGKRLREDESPLVREAAARALSQFADALSEDARAALAQARERDTDAAVRAAAAAALAAPFVPPARDDWRNFAIVEPQHDGQPVRQAAYFVQAADGLVQAYYSDERGYLSEEQTAPGRHLVAPRSHATRY</sequence>
<evidence type="ECO:0000313" key="4">
    <source>
        <dbReference type="EMBL" id="ACY16177.1"/>
    </source>
</evidence>
<feature type="compositionally biased region" description="Basic and acidic residues" evidence="2">
    <location>
        <begin position="309"/>
        <end position="318"/>
    </location>
</feature>
<dbReference type="PROSITE" id="PS50077">
    <property type="entry name" value="HEAT_REPEAT"/>
    <property type="match status" value="2"/>
</dbReference>